<dbReference type="Proteomes" id="UP000835052">
    <property type="component" value="Unassembled WGS sequence"/>
</dbReference>
<feature type="compositionally biased region" description="Basic residues" evidence="4">
    <location>
        <begin position="42"/>
        <end position="51"/>
    </location>
</feature>
<comment type="caution">
    <text evidence="6">The sequence shown here is derived from an EMBL/GenBank/DDBJ whole genome shotgun (WGS) entry which is preliminary data.</text>
</comment>
<feature type="region of interest" description="Disordered" evidence="4">
    <location>
        <begin position="209"/>
        <end position="240"/>
    </location>
</feature>
<evidence type="ECO:0000313" key="6">
    <source>
        <dbReference type="EMBL" id="CAD6186480.1"/>
    </source>
</evidence>
<feature type="compositionally biased region" description="Polar residues" evidence="4">
    <location>
        <begin position="25"/>
        <end position="38"/>
    </location>
</feature>
<evidence type="ECO:0000256" key="4">
    <source>
        <dbReference type="SAM" id="MobiDB-lite"/>
    </source>
</evidence>
<dbReference type="SMART" id="SM00184">
    <property type="entry name" value="RING"/>
    <property type="match status" value="1"/>
</dbReference>
<evidence type="ECO:0000256" key="3">
    <source>
        <dbReference type="PROSITE-ProRule" id="PRU00175"/>
    </source>
</evidence>
<feature type="compositionally biased region" description="Basic and acidic residues" evidence="4">
    <location>
        <begin position="1"/>
        <end position="19"/>
    </location>
</feature>
<dbReference type="GO" id="GO:0004842">
    <property type="term" value="F:ubiquitin-protein transferase activity"/>
    <property type="evidence" value="ECO:0007669"/>
    <property type="project" value="InterPro"/>
</dbReference>
<dbReference type="EMBL" id="CAJGYM010000004">
    <property type="protein sequence ID" value="CAD6186480.1"/>
    <property type="molecule type" value="Genomic_DNA"/>
</dbReference>
<evidence type="ECO:0000256" key="2">
    <source>
        <dbReference type="ARBA" id="ARBA00022833"/>
    </source>
</evidence>
<dbReference type="Pfam" id="PF13639">
    <property type="entry name" value="zf-RING_2"/>
    <property type="match status" value="1"/>
</dbReference>
<dbReference type="OrthoDB" id="5600418at2759"/>
<feature type="domain" description="RING-type" evidence="5">
    <location>
        <begin position="258"/>
        <end position="305"/>
    </location>
</feature>
<organism evidence="6 7">
    <name type="scientific">Caenorhabditis auriculariae</name>
    <dbReference type="NCBI Taxonomy" id="2777116"/>
    <lineage>
        <taxon>Eukaryota</taxon>
        <taxon>Metazoa</taxon>
        <taxon>Ecdysozoa</taxon>
        <taxon>Nematoda</taxon>
        <taxon>Chromadorea</taxon>
        <taxon>Rhabditida</taxon>
        <taxon>Rhabditina</taxon>
        <taxon>Rhabditomorpha</taxon>
        <taxon>Rhabditoidea</taxon>
        <taxon>Rhabditidae</taxon>
        <taxon>Peloderinae</taxon>
        <taxon>Caenorhabditis</taxon>
    </lineage>
</organism>
<protein>
    <recommendedName>
        <fullName evidence="5">RING-type domain-containing protein</fullName>
    </recommendedName>
</protein>
<dbReference type="GO" id="GO:0005634">
    <property type="term" value="C:nucleus"/>
    <property type="evidence" value="ECO:0007669"/>
    <property type="project" value="InterPro"/>
</dbReference>
<gene>
    <name evidence="6" type="ORF">CAUJ_LOCUS2399</name>
</gene>
<dbReference type="PANTHER" id="PTHR16047">
    <property type="entry name" value="RFWD3 PROTEIN"/>
    <property type="match status" value="1"/>
</dbReference>
<keyword evidence="2" id="KW-0862">Zinc</keyword>
<reference evidence="6" key="1">
    <citation type="submission" date="2020-10" db="EMBL/GenBank/DDBJ databases">
        <authorList>
            <person name="Kikuchi T."/>
        </authorList>
    </citation>
    <scope>NUCLEOTIDE SEQUENCE</scope>
    <source>
        <strain evidence="6">NKZ352</strain>
    </source>
</reference>
<dbReference type="CDD" id="cd16450">
    <property type="entry name" value="mRING-C3HGC3_RFWD3"/>
    <property type="match status" value="1"/>
</dbReference>
<accession>A0A8S1GZK2</accession>
<dbReference type="PROSITE" id="PS50089">
    <property type="entry name" value="ZF_RING_2"/>
    <property type="match status" value="1"/>
</dbReference>
<name>A0A8S1GZK2_9PELO</name>
<dbReference type="GO" id="GO:0008270">
    <property type="term" value="F:zinc ion binding"/>
    <property type="evidence" value="ECO:0007669"/>
    <property type="project" value="UniProtKB-KW"/>
</dbReference>
<dbReference type="InterPro" id="IPR013083">
    <property type="entry name" value="Znf_RING/FYVE/PHD"/>
</dbReference>
<keyword evidence="1 3" id="KW-0863">Zinc-finger</keyword>
<dbReference type="InterPro" id="IPR037381">
    <property type="entry name" value="RFWD3"/>
</dbReference>
<evidence type="ECO:0000256" key="1">
    <source>
        <dbReference type="ARBA" id="ARBA00022771"/>
    </source>
</evidence>
<dbReference type="SUPFAM" id="SSF57850">
    <property type="entry name" value="RING/U-box"/>
    <property type="match status" value="1"/>
</dbReference>
<feature type="compositionally biased region" description="Basic and acidic residues" evidence="4">
    <location>
        <begin position="82"/>
        <end position="93"/>
    </location>
</feature>
<dbReference type="GO" id="GO:0036297">
    <property type="term" value="P:interstrand cross-link repair"/>
    <property type="evidence" value="ECO:0007669"/>
    <property type="project" value="InterPro"/>
</dbReference>
<proteinExistence type="predicted"/>
<keyword evidence="1 3" id="KW-0479">Metal-binding</keyword>
<keyword evidence="7" id="KW-1185">Reference proteome</keyword>
<evidence type="ECO:0000313" key="7">
    <source>
        <dbReference type="Proteomes" id="UP000835052"/>
    </source>
</evidence>
<dbReference type="InterPro" id="IPR036322">
    <property type="entry name" value="WD40_repeat_dom_sf"/>
</dbReference>
<dbReference type="SUPFAM" id="SSF50978">
    <property type="entry name" value="WD40 repeat-like"/>
    <property type="match status" value="1"/>
</dbReference>
<dbReference type="GO" id="GO:0016567">
    <property type="term" value="P:protein ubiquitination"/>
    <property type="evidence" value="ECO:0007669"/>
    <property type="project" value="InterPro"/>
</dbReference>
<dbReference type="AlphaFoldDB" id="A0A8S1GZK2"/>
<feature type="compositionally biased region" description="Acidic residues" evidence="4">
    <location>
        <begin position="141"/>
        <end position="159"/>
    </location>
</feature>
<evidence type="ECO:0000259" key="5">
    <source>
        <dbReference type="PROSITE" id="PS50089"/>
    </source>
</evidence>
<dbReference type="Gene3D" id="3.30.40.10">
    <property type="entry name" value="Zinc/RING finger domain, C3HC4 (zinc finger)"/>
    <property type="match status" value="1"/>
</dbReference>
<dbReference type="PANTHER" id="PTHR16047:SF7">
    <property type="entry name" value="E3 UBIQUITIN-PROTEIN LIGASE RFWD3"/>
    <property type="match status" value="1"/>
</dbReference>
<feature type="region of interest" description="Disordered" evidence="4">
    <location>
        <begin position="1"/>
        <end position="159"/>
    </location>
</feature>
<dbReference type="InterPro" id="IPR001841">
    <property type="entry name" value="Znf_RING"/>
</dbReference>
<sequence length="722" mass="80725">MDTRRVRRVRGEGRRESARVAEQQIAAQVNTPSQRGSQSRNSRARAPRRRPDRIETQGYPEYLHYLDSDDDEDYQPSQEAENAARVEAEREILETSESDSSEDTSGSENEWSDLEGVIGGGHSDGNSTIDLSDLDDPQRDLDDEEEEGGSETVEAFDPEVQEILQQRYIMDLIHGREVDEYPRALLTSSSESGTNDTPVVEEVAIVDGEADIREVTPEQDDERSLNAPSPKRCRLDEPSTSATVAVLDDDDENGDTSCNVCYEDYTSSGNHRLVSLKCGHFFGKSCILRWLHTEGAAKACCPTCKERFKQRDMRQHFAKSVKVINTDEIEDLRSKNLALIAKDRENTATLAKLTQEVKMLRGRLVLTRPVEAETTPEVVVVSNMGLFQGEKFVFPRPNNLSAEARAFVLMDKELLIGMKGSTQMFNSYGFRQLNTNFSSTNTFWPIANKKIRSISCNPANKQCFAVGGEDKIAWCYSALGQLHRGYKIPDTSTVTTICWISRDTFIVGTVTGRLWKFENVWTNPSDTTNVDLTNGAGRMPIIFCSIDLTTQVLVYSTAKELAAFHNGQKVILLTSNIETDDLQKIVTVCFDPESLCLVATVVRRDGSWTRRLVRLAINDELLSVQGWSDWKSQFPKVDTMYNEVVFSVNKVQYSVVTTGISQLMAHDWSGVCPDHAICLPGESDQTVKVSGMLAADGGPKATRKIFVLTENRVYSLFFKLGP</sequence>